<dbReference type="GO" id="GO:0051287">
    <property type="term" value="F:NAD binding"/>
    <property type="evidence" value="ECO:0007669"/>
    <property type="project" value="InterPro"/>
</dbReference>
<evidence type="ECO:0000313" key="4">
    <source>
        <dbReference type="EMBL" id="BDU77657.1"/>
    </source>
</evidence>
<dbReference type="PANTHER" id="PTHR43333">
    <property type="entry name" value="2-HACID_DH_C DOMAIN-CONTAINING PROTEIN"/>
    <property type="match status" value="1"/>
</dbReference>
<dbReference type="EMBL" id="AP027081">
    <property type="protein sequence ID" value="BDU77657.1"/>
    <property type="molecule type" value="Genomic_DNA"/>
</dbReference>
<protein>
    <submittedName>
        <fullName evidence="4">Glyoxylate/hydroxypyruvate reductase A</fullName>
    </submittedName>
</protein>
<dbReference type="Proteomes" id="UP001228113">
    <property type="component" value="Chromosome"/>
</dbReference>
<evidence type="ECO:0000256" key="1">
    <source>
        <dbReference type="ARBA" id="ARBA00023002"/>
    </source>
</evidence>
<dbReference type="InterPro" id="IPR006140">
    <property type="entry name" value="D-isomer_DH_NAD-bd"/>
</dbReference>
<dbReference type="Pfam" id="PF02826">
    <property type="entry name" value="2-Hacid_dh_C"/>
    <property type="match status" value="1"/>
</dbReference>
<reference evidence="4" key="1">
    <citation type="journal article" date="2023" name="Int. J. Syst. Evol. Microbiol.">
        <title>Mesoterricola silvestris gen. nov., sp. nov., Mesoterricola sediminis sp. nov., Geothrix oryzae sp. nov., Geothrix edaphica sp. nov., Geothrix rubra sp. nov., and Geothrix limicola sp. nov., six novel members of Acidobacteriota isolated from soils.</title>
        <authorList>
            <person name="Itoh H."/>
            <person name="Sugisawa Y."/>
            <person name="Mise K."/>
            <person name="Xu Z."/>
            <person name="Kuniyasu M."/>
            <person name="Ushijima N."/>
            <person name="Kawano K."/>
            <person name="Kobayashi E."/>
            <person name="Shiratori Y."/>
            <person name="Masuda Y."/>
            <person name="Senoo K."/>
        </authorList>
    </citation>
    <scope>NUCLEOTIDE SEQUENCE</scope>
    <source>
        <strain evidence="4">W786</strain>
    </source>
</reference>
<dbReference type="GO" id="GO:0016491">
    <property type="term" value="F:oxidoreductase activity"/>
    <property type="evidence" value="ECO:0007669"/>
    <property type="project" value="UniProtKB-KW"/>
</dbReference>
<keyword evidence="5" id="KW-1185">Reference proteome</keyword>
<feature type="domain" description="D-isomer specific 2-hydroxyacid dehydrogenase NAD-binding" evidence="3">
    <location>
        <begin position="107"/>
        <end position="276"/>
    </location>
</feature>
<evidence type="ECO:0000256" key="2">
    <source>
        <dbReference type="ARBA" id="ARBA00023027"/>
    </source>
</evidence>
<evidence type="ECO:0000313" key="5">
    <source>
        <dbReference type="Proteomes" id="UP001228113"/>
    </source>
</evidence>
<evidence type="ECO:0000259" key="3">
    <source>
        <dbReference type="Pfam" id="PF02826"/>
    </source>
</evidence>
<proteinExistence type="predicted"/>
<organism evidence="4 5">
    <name type="scientific">Mesoterricola sediminis</name>
    <dbReference type="NCBI Taxonomy" id="2927980"/>
    <lineage>
        <taxon>Bacteria</taxon>
        <taxon>Pseudomonadati</taxon>
        <taxon>Acidobacteriota</taxon>
        <taxon>Holophagae</taxon>
        <taxon>Holophagales</taxon>
        <taxon>Holophagaceae</taxon>
        <taxon>Mesoterricola</taxon>
    </lineage>
</organism>
<dbReference type="KEGG" id="msea:METESE_26150"/>
<gene>
    <name evidence="4" type="ORF">METESE_26150</name>
</gene>
<name>A0AA48H115_9BACT</name>
<keyword evidence="2" id="KW-0520">NAD</keyword>
<dbReference type="SUPFAM" id="SSF52283">
    <property type="entry name" value="Formate/glycerate dehydrogenase catalytic domain-like"/>
    <property type="match status" value="1"/>
</dbReference>
<dbReference type="CDD" id="cd05300">
    <property type="entry name" value="2-Hacid_dh_1"/>
    <property type="match status" value="1"/>
</dbReference>
<sequence length="312" mass="33817">MRRLAVIHHRHQDWVPALREAEPRLDIQGWHPSQAPDAAWLREAEGLFTWRIPEGLLAGMPRLAWVQNSGAGVDHLVGHPGIPPEVPITRADGQFGLWMARYVVGHLLAGPLRMEACREAQARAQWSPKLLPEDLTGRVALVVGFGRIGRQIGRALRELGLAVHGFVQTPRPDPEFALHGVGDLAGLMPEARLLVLCAPLTPATRGLVDARLLAQAGPDLLLINVGRGEQVVIPDLLAALDAGRPAGAVLDVFPTEPLPADAPLWAHPRVTVTPHHSGPSTPRAMIPDLLDNLRRFAEGRPIVGAVDRARGY</sequence>
<dbReference type="InterPro" id="IPR036291">
    <property type="entry name" value="NAD(P)-bd_dom_sf"/>
</dbReference>
<dbReference type="SUPFAM" id="SSF51735">
    <property type="entry name" value="NAD(P)-binding Rossmann-fold domains"/>
    <property type="match status" value="1"/>
</dbReference>
<dbReference type="Gene3D" id="3.40.50.720">
    <property type="entry name" value="NAD(P)-binding Rossmann-like Domain"/>
    <property type="match status" value="2"/>
</dbReference>
<dbReference type="AlphaFoldDB" id="A0AA48H115"/>
<accession>A0AA48H115</accession>
<dbReference type="RefSeq" id="WP_243334964.1">
    <property type="nucleotide sequence ID" value="NZ_AP027081.1"/>
</dbReference>
<keyword evidence="1" id="KW-0560">Oxidoreductase</keyword>
<dbReference type="PANTHER" id="PTHR43333:SF1">
    <property type="entry name" value="D-ISOMER SPECIFIC 2-HYDROXYACID DEHYDROGENASE NAD-BINDING DOMAIN-CONTAINING PROTEIN"/>
    <property type="match status" value="1"/>
</dbReference>